<protein>
    <submittedName>
        <fullName evidence="1">Uncharacterized protein</fullName>
    </submittedName>
</protein>
<evidence type="ECO:0000313" key="2">
    <source>
        <dbReference type="Proteomes" id="UP000828390"/>
    </source>
</evidence>
<evidence type="ECO:0000313" key="1">
    <source>
        <dbReference type="EMBL" id="KAH3835993.1"/>
    </source>
</evidence>
<reference evidence="1" key="2">
    <citation type="submission" date="2020-11" db="EMBL/GenBank/DDBJ databases">
        <authorList>
            <person name="McCartney M.A."/>
            <person name="Auch B."/>
            <person name="Kono T."/>
            <person name="Mallez S."/>
            <person name="Becker A."/>
            <person name="Gohl D.M."/>
            <person name="Silverstein K.A.T."/>
            <person name="Koren S."/>
            <person name="Bechman K.B."/>
            <person name="Herman A."/>
            <person name="Abrahante J.E."/>
            <person name="Garbe J."/>
        </authorList>
    </citation>
    <scope>NUCLEOTIDE SEQUENCE</scope>
    <source>
        <strain evidence="1">Duluth1</strain>
        <tissue evidence="1">Whole animal</tissue>
    </source>
</reference>
<sequence length="85" mass="9244">MDDTVNRFPADILITDELSTQSELKNSEVAGKWERGSEGSILEDVIFSQSEIKADTESLDVKSATLHSATKSEVGRAVDIGFLIT</sequence>
<keyword evidence="2" id="KW-1185">Reference proteome</keyword>
<proteinExistence type="predicted"/>
<dbReference type="Proteomes" id="UP000828390">
    <property type="component" value="Unassembled WGS sequence"/>
</dbReference>
<dbReference type="AlphaFoldDB" id="A0A9D4QLX2"/>
<name>A0A9D4QLX2_DREPO</name>
<gene>
    <name evidence="1" type="ORF">DPMN_109362</name>
</gene>
<organism evidence="1 2">
    <name type="scientific">Dreissena polymorpha</name>
    <name type="common">Zebra mussel</name>
    <name type="synonym">Mytilus polymorpha</name>
    <dbReference type="NCBI Taxonomy" id="45954"/>
    <lineage>
        <taxon>Eukaryota</taxon>
        <taxon>Metazoa</taxon>
        <taxon>Spiralia</taxon>
        <taxon>Lophotrochozoa</taxon>
        <taxon>Mollusca</taxon>
        <taxon>Bivalvia</taxon>
        <taxon>Autobranchia</taxon>
        <taxon>Heteroconchia</taxon>
        <taxon>Euheterodonta</taxon>
        <taxon>Imparidentia</taxon>
        <taxon>Neoheterodontei</taxon>
        <taxon>Myida</taxon>
        <taxon>Dreissenoidea</taxon>
        <taxon>Dreissenidae</taxon>
        <taxon>Dreissena</taxon>
    </lineage>
</organism>
<comment type="caution">
    <text evidence="1">The sequence shown here is derived from an EMBL/GenBank/DDBJ whole genome shotgun (WGS) entry which is preliminary data.</text>
</comment>
<reference evidence="1" key="1">
    <citation type="journal article" date="2019" name="bioRxiv">
        <title>The Genome of the Zebra Mussel, Dreissena polymorpha: A Resource for Invasive Species Research.</title>
        <authorList>
            <person name="McCartney M.A."/>
            <person name="Auch B."/>
            <person name="Kono T."/>
            <person name="Mallez S."/>
            <person name="Zhang Y."/>
            <person name="Obille A."/>
            <person name="Becker A."/>
            <person name="Abrahante J.E."/>
            <person name="Garbe J."/>
            <person name="Badalamenti J.P."/>
            <person name="Herman A."/>
            <person name="Mangelson H."/>
            <person name="Liachko I."/>
            <person name="Sullivan S."/>
            <person name="Sone E.D."/>
            <person name="Koren S."/>
            <person name="Silverstein K.A.T."/>
            <person name="Beckman K.B."/>
            <person name="Gohl D.M."/>
        </authorList>
    </citation>
    <scope>NUCLEOTIDE SEQUENCE</scope>
    <source>
        <strain evidence="1">Duluth1</strain>
        <tissue evidence="1">Whole animal</tissue>
    </source>
</reference>
<dbReference type="EMBL" id="JAIWYP010000004">
    <property type="protein sequence ID" value="KAH3835993.1"/>
    <property type="molecule type" value="Genomic_DNA"/>
</dbReference>
<accession>A0A9D4QLX2</accession>